<reference evidence="3" key="1">
    <citation type="submission" date="2017-07" db="EMBL/GenBank/DDBJ databases">
        <title>Taro Niue Genome Assembly and Annotation.</title>
        <authorList>
            <person name="Atibalentja N."/>
            <person name="Keating K."/>
            <person name="Fields C.J."/>
        </authorList>
    </citation>
    <scope>NUCLEOTIDE SEQUENCE</scope>
    <source>
        <strain evidence="3">Niue_2</strain>
        <tissue evidence="3">Leaf</tissue>
    </source>
</reference>
<evidence type="ECO:0000256" key="1">
    <source>
        <dbReference type="SAM" id="MobiDB-lite"/>
    </source>
</evidence>
<dbReference type="PIRSF" id="PIRSF034452">
    <property type="entry name" value="TIM-br_sig_trnsd"/>
    <property type="match status" value="1"/>
</dbReference>
<sequence>MPTETLLRTQSVLHRLKQQISRGEPIIGAGAGTGISAKFEEAGGADLIIIYNSGRFRMAGRGSLAGLLPYADANAVVLEMANEVLPVVKSVPVLAGVCGSDPFRRMDYFLRQLEDIGFFGVQNFPTVGLFDGNFRQNLEETGMGYSVEVEMIRKAHSVGFLTTPYAFNEEESIAMAKAGADIIVAHMGLTTSGSIGAKTALSLKDSVALVQAIADAAIKVNPGIIILCHGVTRNSSVGEGEQRQREREREAGGRRQDFGDSTPGESTP</sequence>
<proteinExistence type="predicted"/>
<dbReference type="PANTHER" id="PTHR31862:SF1">
    <property type="entry name" value="UPF0261 DOMAIN PROTEIN (AFU_ORTHOLOGUE AFUA_1G10120)"/>
    <property type="match status" value="1"/>
</dbReference>
<keyword evidence="4" id="KW-1185">Reference proteome</keyword>
<evidence type="ECO:0000313" key="4">
    <source>
        <dbReference type="Proteomes" id="UP000652761"/>
    </source>
</evidence>
<name>A0A843V3F8_COLES</name>
<dbReference type="PANTHER" id="PTHR31862">
    <property type="entry name" value="UPF0261 DOMAIN PROTEIN (AFU_ORTHOLOGUE AFUA_1G10120)"/>
    <property type="match status" value="1"/>
</dbReference>
<gene>
    <name evidence="3" type="ORF">Taro_021784</name>
</gene>
<dbReference type="GO" id="GO:0003824">
    <property type="term" value="F:catalytic activity"/>
    <property type="evidence" value="ECO:0007669"/>
    <property type="project" value="InterPro"/>
</dbReference>
<dbReference type="InterPro" id="IPR013785">
    <property type="entry name" value="Aldolase_TIM"/>
</dbReference>
<dbReference type="Gene3D" id="3.20.20.70">
    <property type="entry name" value="Aldolase class I"/>
    <property type="match status" value="1"/>
</dbReference>
<feature type="domain" description="TIM-barrel" evidence="2">
    <location>
        <begin position="12"/>
        <end position="230"/>
    </location>
</feature>
<dbReference type="InterPro" id="IPR051353">
    <property type="entry name" value="Tobamovirus_resist_UPF0261"/>
</dbReference>
<dbReference type="OrthoDB" id="10264588at2759"/>
<protein>
    <recommendedName>
        <fullName evidence="2">TIM-barrel domain-containing protein</fullName>
    </recommendedName>
</protein>
<comment type="caution">
    <text evidence="3">The sequence shown here is derived from an EMBL/GenBank/DDBJ whole genome shotgun (WGS) entry which is preliminary data.</text>
</comment>
<dbReference type="AlphaFoldDB" id="A0A843V3F8"/>
<evidence type="ECO:0000259" key="2">
    <source>
        <dbReference type="Pfam" id="PF09370"/>
    </source>
</evidence>
<dbReference type="InterPro" id="IPR015813">
    <property type="entry name" value="Pyrv/PenolPyrv_kinase-like_dom"/>
</dbReference>
<dbReference type="Pfam" id="PF09370">
    <property type="entry name" value="PEP_hydrolase"/>
    <property type="match status" value="1"/>
</dbReference>
<accession>A0A843V3F8</accession>
<evidence type="ECO:0000313" key="3">
    <source>
        <dbReference type="EMBL" id="MQL89217.1"/>
    </source>
</evidence>
<dbReference type="EMBL" id="NMUH01001128">
    <property type="protein sequence ID" value="MQL89217.1"/>
    <property type="molecule type" value="Genomic_DNA"/>
</dbReference>
<dbReference type="InterPro" id="IPR009215">
    <property type="entry name" value="TIM-br_IGPS-like"/>
</dbReference>
<feature type="compositionally biased region" description="Basic and acidic residues" evidence="1">
    <location>
        <begin position="240"/>
        <end position="258"/>
    </location>
</feature>
<dbReference type="SUPFAM" id="SSF51621">
    <property type="entry name" value="Phosphoenolpyruvate/pyruvate domain"/>
    <property type="match status" value="1"/>
</dbReference>
<organism evidence="3 4">
    <name type="scientific">Colocasia esculenta</name>
    <name type="common">Wild taro</name>
    <name type="synonym">Arum esculentum</name>
    <dbReference type="NCBI Taxonomy" id="4460"/>
    <lineage>
        <taxon>Eukaryota</taxon>
        <taxon>Viridiplantae</taxon>
        <taxon>Streptophyta</taxon>
        <taxon>Embryophyta</taxon>
        <taxon>Tracheophyta</taxon>
        <taxon>Spermatophyta</taxon>
        <taxon>Magnoliopsida</taxon>
        <taxon>Liliopsida</taxon>
        <taxon>Araceae</taxon>
        <taxon>Aroideae</taxon>
        <taxon>Colocasieae</taxon>
        <taxon>Colocasia</taxon>
    </lineage>
</organism>
<feature type="region of interest" description="Disordered" evidence="1">
    <location>
        <begin position="235"/>
        <end position="268"/>
    </location>
</feature>
<dbReference type="Proteomes" id="UP000652761">
    <property type="component" value="Unassembled WGS sequence"/>
</dbReference>